<proteinExistence type="predicted"/>
<reference evidence="2" key="1">
    <citation type="submission" date="2020-11" db="EMBL/GenBank/DDBJ databases">
        <title>Adaptations for nitrogen fixation in a non-lichenized fungal sporocarp promotes dispersal by wood-feeding termites.</title>
        <authorList>
            <consortium name="DOE Joint Genome Institute"/>
            <person name="Koch R.A."/>
            <person name="Yoon G."/>
            <person name="Arayal U."/>
            <person name="Lail K."/>
            <person name="Amirebrahimi M."/>
            <person name="Labutti K."/>
            <person name="Lipzen A."/>
            <person name="Riley R."/>
            <person name="Barry K."/>
            <person name="Henrissat B."/>
            <person name="Grigoriev I.V."/>
            <person name="Herr J.R."/>
            <person name="Aime M.C."/>
        </authorList>
    </citation>
    <scope>NUCLEOTIDE SEQUENCE</scope>
    <source>
        <strain evidence="2">MCA 3950</strain>
    </source>
</reference>
<dbReference type="GeneID" id="66109639"/>
<comment type="caution">
    <text evidence="2">The sequence shown here is derived from an EMBL/GenBank/DDBJ whole genome shotgun (WGS) entry which is preliminary data.</text>
</comment>
<dbReference type="RefSeq" id="XP_043034428.1">
    <property type="nucleotide sequence ID" value="XM_043187342.1"/>
</dbReference>
<evidence type="ECO:0000313" key="2">
    <source>
        <dbReference type="EMBL" id="KAG7440928.1"/>
    </source>
</evidence>
<dbReference type="Proteomes" id="UP000812287">
    <property type="component" value="Unassembled WGS sequence"/>
</dbReference>
<organism evidence="2 3">
    <name type="scientific">Guyanagaster necrorhizus</name>
    <dbReference type="NCBI Taxonomy" id="856835"/>
    <lineage>
        <taxon>Eukaryota</taxon>
        <taxon>Fungi</taxon>
        <taxon>Dikarya</taxon>
        <taxon>Basidiomycota</taxon>
        <taxon>Agaricomycotina</taxon>
        <taxon>Agaricomycetes</taxon>
        <taxon>Agaricomycetidae</taxon>
        <taxon>Agaricales</taxon>
        <taxon>Marasmiineae</taxon>
        <taxon>Physalacriaceae</taxon>
        <taxon>Guyanagaster</taxon>
    </lineage>
</organism>
<evidence type="ECO:0000256" key="1">
    <source>
        <dbReference type="SAM" id="MobiDB-lite"/>
    </source>
</evidence>
<sequence length="63" mass="7117">MSPRLSASTPYNHLRSQTHLSDTRGSNGAVRFSSRALPIPYACHNHHRPVTHHCAMDNAMYCR</sequence>
<accession>A0A9P8AM58</accession>
<dbReference type="EMBL" id="MU250565">
    <property type="protein sequence ID" value="KAG7440928.1"/>
    <property type="molecule type" value="Genomic_DNA"/>
</dbReference>
<dbReference type="AlphaFoldDB" id="A0A9P8AM58"/>
<evidence type="ECO:0000313" key="3">
    <source>
        <dbReference type="Proteomes" id="UP000812287"/>
    </source>
</evidence>
<gene>
    <name evidence="2" type="ORF">BT62DRAFT_937526</name>
</gene>
<keyword evidence="3" id="KW-1185">Reference proteome</keyword>
<feature type="region of interest" description="Disordered" evidence="1">
    <location>
        <begin position="1"/>
        <end position="27"/>
    </location>
</feature>
<feature type="compositionally biased region" description="Polar residues" evidence="1">
    <location>
        <begin position="1"/>
        <end position="26"/>
    </location>
</feature>
<name>A0A9P8AM58_9AGAR</name>
<protein>
    <submittedName>
        <fullName evidence="2">Uncharacterized protein</fullName>
    </submittedName>
</protein>